<dbReference type="AlphaFoldDB" id="A0A835XQH1"/>
<accession>A0A835XQH1</accession>
<protein>
    <recommendedName>
        <fullName evidence="3">TIGR01458 family HAD-type hydrolase</fullName>
    </recommendedName>
</protein>
<proteinExistence type="predicted"/>
<dbReference type="Pfam" id="PF13344">
    <property type="entry name" value="Hydrolase_6"/>
    <property type="match status" value="1"/>
</dbReference>
<dbReference type="Proteomes" id="UP000612055">
    <property type="component" value="Unassembled WGS sequence"/>
</dbReference>
<reference evidence="1" key="1">
    <citation type="journal article" date="2020" name="bioRxiv">
        <title>Comparative genomics of Chlamydomonas.</title>
        <authorList>
            <person name="Craig R.J."/>
            <person name="Hasan A.R."/>
            <person name="Ness R.W."/>
            <person name="Keightley P.D."/>
        </authorList>
    </citation>
    <scope>NUCLEOTIDE SEQUENCE</scope>
    <source>
        <strain evidence="1">CCAP 11/70</strain>
    </source>
</reference>
<organism evidence="1 2">
    <name type="scientific">Edaphochlamys debaryana</name>
    <dbReference type="NCBI Taxonomy" id="47281"/>
    <lineage>
        <taxon>Eukaryota</taxon>
        <taxon>Viridiplantae</taxon>
        <taxon>Chlorophyta</taxon>
        <taxon>core chlorophytes</taxon>
        <taxon>Chlorophyceae</taxon>
        <taxon>CS clade</taxon>
        <taxon>Chlamydomonadales</taxon>
        <taxon>Chlamydomonadales incertae sedis</taxon>
        <taxon>Edaphochlamys</taxon>
    </lineage>
</organism>
<sequence>MPGCLSSGWRSCRGRAHTQRLSETARPCRPRCRRAVLAPTAAAPKGVLCDLDGCTFQSGSDTAIPGAAETFAYFRERGIPWLFVTNTGTRTREGLAAKLQSMGLPATGDDIVTPAKLAGDWLRANHPGPVALFVAPDLLPEFQGLPLLDPAAQSGAGAVVVGDMGLDWTYESLNRAFRLIMDGVQREEAELEDAEANGGPLPPPPMPFISLGKNRYYRDRDGLGLDIGPFTKALEFATDKQAMVLGKPAPLIFTLAAAILGLKPHEVVMVGDDVRGDVGGAQSAGLRGVLVQTGKYRPSDLRKGVTPDGILRSLADLPAWWEAQQGAEAEERRRSEREMAALAAQLEVLGASPDCATLHSVDAATLAEVRRQLGPGGGAVRVGA</sequence>
<dbReference type="SUPFAM" id="SSF56784">
    <property type="entry name" value="HAD-like"/>
    <property type="match status" value="1"/>
</dbReference>
<keyword evidence="2" id="KW-1185">Reference proteome</keyword>
<dbReference type="PANTHER" id="PTHR19288">
    <property type="entry name" value="4-NITROPHENYLPHOSPHATASE-RELATED"/>
    <property type="match status" value="1"/>
</dbReference>
<name>A0A835XQH1_9CHLO</name>
<dbReference type="GO" id="GO:0016791">
    <property type="term" value="F:phosphatase activity"/>
    <property type="evidence" value="ECO:0007669"/>
    <property type="project" value="TreeGrafter"/>
</dbReference>
<dbReference type="Gene3D" id="3.40.50.1000">
    <property type="entry name" value="HAD superfamily/HAD-like"/>
    <property type="match status" value="2"/>
</dbReference>
<dbReference type="InterPro" id="IPR006357">
    <property type="entry name" value="HAD-SF_hydro_IIA"/>
</dbReference>
<comment type="caution">
    <text evidence="1">The sequence shown here is derived from an EMBL/GenBank/DDBJ whole genome shotgun (WGS) entry which is preliminary data.</text>
</comment>
<dbReference type="Pfam" id="PF13242">
    <property type="entry name" value="Hydrolase_like"/>
    <property type="match status" value="1"/>
</dbReference>
<dbReference type="GO" id="GO:0005737">
    <property type="term" value="C:cytoplasm"/>
    <property type="evidence" value="ECO:0007669"/>
    <property type="project" value="TreeGrafter"/>
</dbReference>
<dbReference type="PANTHER" id="PTHR19288:SF46">
    <property type="entry name" value="HALOACID DEHALOGENASE-LIKE HYDROLASE DOMAIN-CONTAINING PROTEIN 2"/>
    <property type="match status" value="1"/>
</dbReference>
<evidence type="ECO:0000313" key="1">
    <source>
        <dbReference type="EMBL" id="KAG2484279.1"/>
    </source>
</evidence>
<dbReference type="InterPro" id="IPR023214">
    <property type="entry name" value="HAD_sf"/>
</dbReference>
<dbReference type="OrthoDB" id="413953at2759"/>
<dbReference type="EMBL" id="JAEHOE010000153">
    <property type="protein sequence ID" value="KAG2484279.1"/>
    <property type="molecule type" value="Genomic_DNA"/>
</dbReference>
<gene>
    <name evidence="1" type="ORF">HYH03_016923</name>
</gene>
<evidence type="ECO:0008006" key="3">
    <source>
        <dbReference type="Google" id="ProtNLM"/>
    </source>
</evidence>
<evidence type="ECO:0000313" key="2">
    <source>
        <dbReference type="Proteomes" id="UP000612055"/>
    </source>
</evidence>
<dbReference type="InterPro" id="IPR036412">
    <property type="entry name" value="HAD-like_sf"/>
</dbReference>
<dbReference type="NCBIfam" id="TIGR01460">
    <property type="entry name" value="HAD-SF-IIA"/>
    <property type="match status" value="1"/>
</dbReference>